<dbReference type="Pfam" id="PF13686">
    <property type="entry name" value="DrsE_2"/>
    <property type="match status" value="1"/>
</dbReference>
<dbReference type="PANTHER" id="PTHR34655:SF2">
    <property type="entry name" value="PEROXIREDOXIN FAMILY PROTEIN"/>
    <property type="match status" value="1"/>
</dbReference>
<sequence length="140" mass="15836">MTEKKRKFVIFAHSGTYDKLYQTTTLAVTAAAMGEEVYVVLFFEALRKFVEQRSDEFDMSPEFQNQGKDVYEKMKVLNPNSITEMVDTVKCLGTLRFLACSANVAFMGLKKEDVLARVDEIMGLPSILKLAADAETKLYI</sequence>
<proteinExistence type="predicted"/>
<protein>
    <submittedName>
        <fullName evidence="1">Uncharacterized protein</fullName>
    </submittedName>
</protein>
<organism evidence="1 2">
    <name type="scientific">Candidatus Schekmanbacteria bacterium GWA2_38_11</name>
    <dbReference type="NCBI Taxonomy" id="1817876"/>
    <lineage>
        <taxon>Bacteria</taxon>
        <taxon>Candidatus Schekmaniibacteriota</taxon>
    </lineage>
</organism>
<dbReference type="AlphaFoldDB" id="A0A1F7RBM9"/>
<comment type="caution">
    <text evidence="1">The sequence shown here is derived from an EMBL/GenBank/DDBJ whole genome shotgun (WGS) entry which is preliminary data.</text>
</comment>
<dbReference type="SUPFAM" id="SSF75169">
    <property type="entry name" value="DsrEFH-like"/>
    <property type="match status" value="1"/>
</dbReference>
<gene>
    <name evidence="1" type="ORF">A2042_04530</name>
</gene>
<dbReference type="Gene3D" id="3.40.1260.10">
    <property type="entry name" value="DsrEFH-like"/>
    <property type="match status" value="1"/>
</dbReference>
<name>A0A1F7RBM9_9BACT</name>
<dbReference type="PANTHER" id="PTHR34655">
    <property type="entry name" value="CONSERVED WITHIN P. AEROPHILUM"/>
    <property type="match status" value="1"/>
</dbReference>
<dbReference type="InterPro" id="IPR027396">
    <property type="entry name" value="DsrEFH-like"/>
</dbReference>
<dbReference type="Proteomes" id="UP000178526">
    <property type="component" value="Unassembled WGS sequence"/>
</dbReference>
<dbReference type="EMBL" id="MGDB01000131">
    <property type="protein sequence ID" value="OGL38946.1"/>
    <property type="molecule type" value="Genomic_DNA"/>
</dbReference>
<evidence type="ECO:0000313" key="2">
    <source>
        <dbReference type="Proteomes" id="UP000178526"/>
    </source>
</evidence>
<dbReference type="InterPro" id="IPR032836">
    <property type="entry name" value="DsrE2-like"/>
</dbReference>
<evidence type="ECO:0000313" key="1">
    <source>
        <dbReference type="EMBL" id="OGL38946.1"/>
    </source>
</evidence>
<reference evidence="1 2" key="1">
    <citation type="journal article" date="2016" name="Nat. Commun.">
        <title>Thousands of microbial genomes shed light on interconnected biogeochemical processes in an aquifer system.</title>
        <authorList>
            <person name="Anantharaman K."/>
            <person name="Brown C.T."/>
            <person name="Hug L.A."/>
            <person name="Sharon I."/>
            <person name="Castelle C.J."/>
            <person name="Probst A.J."/>
            <person name="Thomas B.C."/>
            <person name="Singh A."/>
            <person name="Wilkins M.J."/>
            <person name="Karaoz U."/>
            <person name="Brodie E.L."/>
            <person name="Williams K.H."/>
            <person name="Hubbard S.S."/>
            <person name="Banfield J.F."/>
        </authorList>
    </citation>
    <scope>NUCLEOTIDE SEQUENCE [LARGE SCALE GENOMIC DNA]</scope>
</reference>
<accession>A0A1F7RBM9</accession>